<dbReference type="PANTHER" id="PTHR43421:SF1">
    <property type="entry name" value="METALLOPROTEASE PMBA"/>
    <property type="match status" value="1"/>
</dbReference>
<dbReference type="Proteomes" id="UP000679575">
    <property type="component" value="Chromosome"/>
</dbReference>
<dbReference type="InterPro" id="IPR035068">
    <property type="entry name" value="TldD/PmbA_N"/>
</dbReference>
<dbReference type="PANTHER" id="PTHR43421">
    <property type="entry name" value="METALLOPROTEASE PMBA"/>
    <property type="match status" value="1"/>
</dbReference>
<dbReference type="RefSeq" id="WP_212594470.1">
    <property type="nucleotide sequence ID" value="NZ_CP073587.1"/>
</dbReference>
<sequence>MADLHSTGQMASAVDHLLQLNQQYPQRDIQVNAFEASGLNLDLRQGKLESRVNEQKFGINIKVYEQGKSGSANVASYHPQSLTEAYQAACAIAKATDTDAAAGIAAPEQLCRQPKALELYHPWPLAETQTIELARRIETALEQYSSQVSSHGVHVSLSEIRTLLANNHGFYQSSEQSLYGMGATALARNEQYNEIDWWHTMSRQPEHFDEVESIGVKAAQRAERYLHQSKLSSGKYPVLFDPMNAMSLISHIVQAISGPALYMNASFLQHKLGQAIMPAHLNLHEDPFVANGLASFAFDGDGIAPSQRALVSEGCLAGFLLSLYAARRLALSATGNGLGAGNLTLSSSQTTANDSFAAMLKKLDTGLLVTGLVGDGINLISGDYSRSARGYWVQHGIIQHAVTGVTLSGNLQQMLSDIQAVGNDLYTQGPFTTGSVLIGEMQVSA</sequence>
<evidence type="ECO:0000313" key="4">
    <source>
        <dbReference type="Proteomes" id="UP000679575"/>
    </source>
</evidence>
<dbReference type="SUPFAM" id="SSF111283">
    <property type="entry name" value="Putative modulator of DNA gyrase, PmbA/TldD"/>
    <property type="match status" value="1"/>
</dbReference>
<organism evidence="3 4">
    <name type="scientific">Shewanella yunxiaonensis</name>
    <dbReference type="NCBI Taxonomy" id="2829809"/>
    <lineage>
        <taxon>Bacteria</taxon>
        <taxon>Pseudomonadati</taxon>
        <taxon>Pseudomonadota</taxon>
        <taxon>Gammaproteobacteria</taxon>
        <taxon>Alteromonadales</taxon>
        <taxon>Shewanellaceae</taxon>
        <taxon>Shewanella</taxon>
    </lineage>
</organism>
<gene>
    <name evidence="3" type="ORF">KDN34_14765</name>
</gene>
<dbReference type="InterPro" id="IPR045569">
    <property type="entry name" value="Metalloprtase-TldD/E_C"/>
</dbReference>
<evidence type="ECO:0008006" key="5">
    <source>
        <dbReference type="Google" id="ProtNLM"/>
    </source>
</evidence>
<evidence type="ECO:0000259" key="1">
    <source>
        <dbReference type="Pfam" id="PF19289"/>
    </source>
</evidence>
<feature type="domain" description="Metalloprotease TldD/E C-terminal" evidence="1">
    <location>
        <begin position="233"/>
        <end position="444"/>
    </location>
</feature>
<protein>
    <recommendedName>
        <fullName evidence="5">Peptidase U62 modulator of DNA gyrase</fullName>
    </recommendedName>
</protein>
<evidence type="ECO:0000313" key="3">
    <source>
        <dbReference type="EMBL" id="QUN05438.1"/>
    </source>
</evidence>
<dbReference type="InterPro" id="IPR047657">
    <property type="entry name" value="PmbA"/>
</dbReference>
<dbReference type="InterPro" id="IPR045570">
    <property type="entry name" value="Metalloprtase-TldD/E_cen_dom"/>
</dbReference>
<dbReference type="Pfam" id="PF19289">
    <property type="entry name" value="PmbA_TldD_3rd"/>
    <property type="match status" value="1"/>
</dbReference>
<dbReference type="InterPro" id="IPR036059">
    <property type="entry name" value="TldD/PmbA_sf"/>
</dbReference>
<evidence type="ECO:0000259" key="2">
    <source>
        <dbReference type="Pfam" id="PF19290"/>
    </source>
</evidence>
<dbReference type="Pfam" id="PF19290">
    <property type="entry name" value="PmbA_TldD_2nd"/>
    <property type="match status" value="1"/>
</dbReference>
<feature type="domain" description="Metalloprotease TldD/E central" evidence="2">
    <location>
        <begin position="120"/>
        <end position="224"/>
    </location>
</feature>
<dbReference type="EMBL" id="CP073587">
    <property type="protein sequence ID" value="QUN05438.1"/>
    <property type="molecule type" value="Genomic_DNA"/>
</dbReference>
<reference evidence="3 4" key="1">
    <citation type="submission" date="2021-04" db="EMBL/GenBank/DDBJ databases">
        <title>Novel species identification of genus Shewanella.</title>
        <authorList>
            <person name="Liu G."/>
        </authorList>
    </citation>
    <scope>NUCLEOTIDE SEQUENCE [LARGE SCALE GENOMIC DNA]</scope>
    <source>
        <strain evidence="3 4">FJAT-54481</strain>
    </source>
</reference>
<accession>A0ABX7YSF6</accession>
<dbReference type="Gene3D" id="3.30.2290.10">
    <property type="entry name" value="PmbA/TldD superfamily"/>
    <property type="match status" value="1"/>
</dbReference>
<proteinExistence type="predicted"/>
<keyword evidence="4" id="KW-1185">Reference proteome</keyword>
<name>A0ABX7YSF6_9GAMM</name>